<sequence length="158" mass="17533">MCEPISSRSPRGHIETGCERKRRIHQTEEESSSNEQRSIADLAVRELAALSHGLRNTPPLALPCLWTLLWPLLSRREGWGELALQLLHSLLKIHNAIPVSVAGHTRLQLLGVSVQLRLLRLQLPLQQGDLQLQLKGQADSTELNPTDPSKSEISVPVA</sequence>
<accession>A0A4Z2IZJ7</accession>
<feature type="compositionally biased region" description="Polar residues" evidence="1">
    <location>
        <begin position="138"/>
        <end position="152"/>
    </location>
</feature>
<feature type="region of interest" description="Disordered" evidence="1">
    <location>
        <begin position="136"/>
        <end position="158"/>
    </location>
</feature>
<evidence type="ECO:0000313" key="3">
    <source>
        <dbReference type="Proteomes" id="UP000314294"/>
    </source>
</evidence>
<reference evidence="2 3" key="1">
    <citation type="submission" date="2019-03" db="EMBL/GenBank/DDBJ databases">
        <title>First draft genome of Liparis tanakae, snailfish: a comprehensive survey of snailfish specific genes.</title>
        <authorList>
            <person name="Kim W."/>
            <person name="Song I."/>
            <person name="Jeong J.-H."/>
            <person name="Kim D."/>
            <person name="Kim S."/>
            <person name="Ryu S."/>
            <person name="Song J.Y."/>
            <person name="Lee S.K."/>
        </authorList>
    </citation>
    <scope>NUCLEOTIDE SEQUENCE [LARGE SCALE GENOMIC DNA]</scope>
    <source>
        <tissue evidence="2">Muscle</tissue>
    </source>
</reference>
<name>A0A4Z2IZJ7_9TELE</name>
<dbReference type="EMBL" id="SRLO01000033">
    <property type="protein sequence ID" value="TNN83306.1"/>
    <property type="molecule type" value="Genomic_DNA"/>
</dbReference>
<evidence type="ECO:0000256" key="1">
    <source>
        <dbReference type="SAM" id="MobiDB-lite"/>
    </source>
</evidence>
<gene>
    <name evidence="2" type="ORF">EYF80_006287</name>
</gene>
<organism evidence="2 3">
    <name type="scientific">Liparis tanakae</name>
    <name type="common">Tanaka's snailfish</name>
    <dbReference type="NCBI Taxonomy" id="230148"/>
    <lineage>
        <taxon>Eukaryota</taxon>
        <taxon>Metazoa</taxon>
        <taxon>Chordata</taxon>
        <taxon>Craniata</taxon>
        <taxon>Vertebrata</taxon>
        <taxon>Euteleostomi</taxon>
        <taxon>Actinopterygii</taxon>
        <taxon>Neopterygii</taxon>
        <taxon>Teleostei</taxon>
        <taxon>Neoteleostei</taxon>
        <taxon>Acanthomorphata</taxon>
        <taxon>Eupercaria</taxon>
        <taxon>Perciformes</taxon>
        <taxon>Cottioidei</taxon>
        <taxon>Cottales</taxon>
        <taxon>Liparidae</taxon>
        <taxon>Liparis</taxon>
    </lineage>
</organism>
<comment type="caution">
    <text evidence="2">The sequence shown here is derived from an EMBL/GenBank/DDBJ whole genome shotgun (WGS) entry which is preliminary data.</text>
</comment>
<evidence type="ECO:0000313" key="2">
    <source>
        <dbReference type="EMBL" id="TNN83306.1"/>
    </source>
</evidence>
<dbReference type="AlphaFoldDB" id="A0A4Z2IZJ7"/>
<proteinExistence type="predicted"/>
<dbReference type="Proteomes" id="UP000314294">
    <property type="component" value="Unassembled WGS sequence"/>
</dbReference>
<feature type="region of interest" description="Disordered" evidence="1">
    <location>
        <begin position="1"/>
        <end position="37"/>
    </location>
</feature>
<keyword evidence="3" id="KW-1185">Reference proteome</keyword>
<protein>
    <submittedName>
        <fullName evidence="2">Uncharacterized protein</fullName>
    </submittedName>
</protein>